<proteinExistence type="predicted"/>
<name>L9LBM1_TUPCH</name>
<protein>
    <submittedName>
        <fullName evidence="1">Uncharacterized protein</fullName>
    </submittedName>
</protein>
<dbReference type="EMBL" id="KB320407">
    <property type="protein sequence ID" value="ELW72470.1"/>
    <property type="molecule type" value="Genomic_DNA"/>
</dbReference>
<sequence>MPRLLCCHGAVEQDVENQEGVEGPFARVCGPGPAVRQTQCRRGGHGGWRFGCLSPGVGPNTENTEVTRSMCVTEEDRELVKTEHRAVLTGQQGSSQSDQLESDLIEAFAVVLKRQALCIRTAI</sequence>
<evidence type="ECO:0000313" key="1">
    <source>
        <dbReference type="EMBL" id="ELW72470.1"/>
    </source>
</evidence>
<dbReference type="AlphaFoldDB" id="L9LBM1"/>
<dbReference type="Proteomes" id="UP000011518">
    <property type="component" value="Unassembled WGS sequence"/>
</dbReference>
<reference evidence="2" key="2">
    <citation type="journal article" date="2013" name="Nat. Commun.">
        <title>Genome of the Chinese tree shrew.</title>
        <authorList>
            <person name="Fan Y."/>
            <person name="Huang Z.Y."/>
            <person name="Cao C.C."/>
            <person name="Chen C.S."/>
            <person name="Chen Y.X."/>
            <person name="Fan D.D."/>
            <person name="He J."/>
            <person name="Hou H.L."/>
            <person name="Hu L."/>
            <person name="Hu X.T."/>
            <person name="Jiang X.T."/>
            <person name="Lai R."/>
            <person name="Lang Y.S."/>
            <person name="Liang B."/>
            <person name="Liao S.G."/>
            <person name="Mu D."/>
            <person name="Ma Y.Y."/>
            <person name="Niu Y.Y."/>
            <person name="Sun X.Q."/>
            <person name="Xia J.Q."/>
            <person name="Xiao J."/>
            <person name="Xiong Z.Q."/>
            <person name="Xu L."/>
            <person name="Yang L."/>
            <person name="Zhang Y."/>
            <person name="Zhao W."/>
            <person name="Zhao X.D."/>
            <person name="Zheng Y.T."/>
            <person name="Zhou J.M."/>
            <person name="Zhu Y.B."/>
            <person name="Zhang G.J."/>
            <person name="Wang J."/>
            <person name="Yao Y.G."/>
        </authorList>
    </citation>
    <scope>NUCLEOTIDE SEQUENCE [LARGE SCALE GENOMIC DNA]</scope>
</reference>
<gene>
    <name evidence="1" type="ORF">TREES_T100009658</name>
</gene>
<organism evidence="1 2">
    <name type="scientific">Tupaia chinensis</name>
    <name type="common">Chinese tree shrew</name>
    <name type="synonym">Tupaia belangeri chinensis</name>
    <dbReference type="NCBI Taxonomy" id="246437"/>
    <lineage>
        <taxon>Eukaryota</taxon>
        <taxon>Metazoa</taxon>
        <taxon>Chordata</taxon>
        <taxon>Craniata</taxon>
        <taxon>Vertebrata</taxon>
        <taxon>Euteleostomi</taxon>
        <taxon>Mammalia</taxon>
        <taxon>Eutheria</taxon>
        <taxon>Euarchontoglires</taxon>
        <taxon>Scandentia</taxon>
        <taxon>Tupaiidae</taxon>
        <taxon>Tupaia</taxon>
    </lineage>
</organism>
<reference evidence="2" key="1">
    <citation type="submission" date="2012-07" db="EMBL/GenBank/DDBJ databases">
        <title>Genome of the Chinese tree shrew, a rising model animal genetically related to primates.</title>
        <authorList>
            <person name="Zhang G."/>
            <person name="Fan Y."/>
            <person name="Yao Y."/>
            <person name="Huang Z."/>
        </authorList>
    </citation>
    <scope>NUCLEOTIDE SEQUENCE [LARGE SCALE GENOMIC DNA]</scope>
</reference>
<accession>L9LBM1</accession>
<dbReference type="InParanoid" id="L9LBM1"/>
<keyword evidence="2" id="KW-1185">Reference proteome</keyword>
<evidence type="ECO:0000313" key="2">
    <source>
        <dbReference type="Proteomes" id="UP000011518"/>
    </source>
</evidence>